<dbReference type="OMA" id="HTKKVAP"/>
<reference evidence="3" key="1">
    <citation type="journal article" date="2014" name="Genome Announc.">
        <title>Draft genome sequence of Colletotrichum sublineola, a destructive pathogen of cultivated sorghum.</title>
        <authorList>
            <person name="Baroncelli R."/>
            <person name="Sanz-Martin J.M."/>
            <person name="Rech G.E."/>
            <person name="Sukno S.A."/>
            <person name="Thon M.R."/>
        </authorList>
    </citation>
    <scope>NUCLEOTIDE SEQUENCE [LARGE SCALE GENOMIC DNA]</scope>
    <source>
        <strain evidence="3">TX430BB</strain>
    </source>
</reference>
<dbReference type="STRING" id="1173701.A0A066WWM6"/>
<feature type="region of interest" description="Disordered" evidence="1">
    <location>
        <begin position="1"/>
        <end position="77"/>
    </location>
</feature>
<organism evidence="2 3">
    <name type="scientific">Colletotrichum sublineola</name>
    <name type="common">Sorghum anthracnose fungus</name>
    <dbReference type="NCBI Taxonomy" id="1173701"/>
    <lineage>
        <taxon>Eukaryota</taxon>
        <taxon>Fungi</taxon>
        <taxon>Dikarya</taxon>
        <taxon>Ascomycota</taxon>
        <taxon>Pezizomycotina</taxon>
        <taxon>Sordariomycetes</taxon>
        <taxon>Hypocreomycetidae</taxon>
        <taxon>Glomerellales</taxon>
        <taxon>Glomerellaceae</taxon>
        <taxon>Colletotrichum</taxon>
        <taxon>Colletotrichum graminicola species complex</taxon>
    </lineage>
</organism>
<feature type="compositionally biased region" description="Basic and acidic residues" evidence="1">
    <location>
        <begin position="15"/>
        <end position="47"/>
    </location>
</feature>
<keyword evidence="3" id="KW-1185">Reference proteome</keyword>
<accession>A0A066WWM6</accession>
<gene>
    <name evidence="2" type="ORF">CSUB01_04535</name>
</gene>
<dbReference type="EMBL" id="JMSE01001591">
    <property type="protein sequence ID" value="KDN59819.1"/>
    <property type="molecule type" value="Genomic_DNA"/>
</dbReference>
<comment type="caution">
    <text evidence="2">The sequence shown here is derived from an EMBL/GenBank/DDBJ whole genome shotgun (WGS) entry which is preliminary data.</text>
</comment>
<dbReference type="Proteomes" id="UP000027238">
    <property type="component" value="Unassembled WGS sequence"/>
</dbReference>
<name>A0A066WWM6_COLSU</name>
<dbReference type="OrthoDB" id="3439627at2759"/>
<sequence length="77" mass="7959">MPRDGTGRSDNAIEPGHDIIHGAGEVKDTHVGRAEKTAPLPEPEKGLALDGLPASGGLSEPFASHPDAGQGGRRRKN</sequence>
<evidence type="ECO:0000256" key="1">
    <source>
        <dbReference type="SAM" id="MobiDB-lite"/>
    </source>
</evidence>
<dbReference type="AlphaFoldDB" id="A0A066WWM6"/>
<proteinExistence type="predicted"/>
<dbReference type="eggNOG" id="ENOG502SY9M">
    <property type="taxonomic scope" value="Eukaryota"/>
</dbReference>
<evidence type="ECO:0000313" key="2">
    <source>
        <dbReference type="EMBL" id="KDN59819.1"/>
    </source>
</evidence>
<protein>
    <submittedName>
        <fullName evidence="2">Uncharacterized protein</fullName>
    </submittedName>
</protein>
<dbReference type="HOGENOM" id="CLU_192408_0_0_1"/>
<evidence type="ECO:0000313" key="3">
    <source>
        <dbReference type="Proteomes" id="UP000027238"/>
    </source>
</evidence>